<name>A0A9Q1BHH5_HOLLE</name>
<comment type="subcellular location">
    <subcellularLocation>
        <location evidence="1">Membrane</location>
        <topology evidence="1">Multi-pass membrane protein</topology>
    </subcellularLocation>
</comment>
<dbReference type="Pfam" id="PF00002">
    <property type="entry name" value="7tm_2"/>
    <property type="match status" value="1"/>
</dbReference>
<feature type="transmembrane region" description="Helical" evidence="5">
    <location>
        <begin position="541"/>
        <end position="563"/>
    </location>
</feature>
<sequence>MKKLFLVFVNLTLALKAGYTEILWKSVDLGVSSNYSYQSCRDFKRTCKCDQLCAFYRDCCKDYKSNRQTIVLYNQNNQSLNFDDFECRLMPGYDEIDPSQKSNCIERSSYWVISKCPRTASKTLKTQCEEEHALGELVKVRYIRPVNDALGNVYKNYYCAVCHNIPSDEVIVWGMKEACRDCREELPLSQDHFINLTSQDCYFLLEKPTIMHTRESFDIRLRSCYNDMVPSCPLGSNPYDSTMCSQFSSPGYFRGDYYKNIFCARCNGLTNTQYWSDEYLLECSKEDIFPIGVGGVMLFLDPLCSLIRCSRPLSLCSGTDRTSLQYLSLTANDTFRCSHLEERGERCFFQEAQLKNPTLLWKKMADANALWGNDQNQRHSATVFQLPENISDQWRIQLDKDLVDNVRRLSQKKRSCYLEYIEIVEVCSDQEWGKLGECNGNIVEVPGDEVLDNENNFLYELTQNLSKTMSPSWYTVHTRFAFTPRSFPVTRTLICLTHPEIQQDVTIWYRIFCGFCIAVAVVCHLATFVTYATFRALRNTFGISLMCFVMSLVIALSLLEFVADYVTGITYLCKTVAIASHFFWLSSFCWVTVLARDLHVTLSPSKMRVRQASSLKRLASYCCFGWGLPCIIVALCITMWLIDIPEIPVMYGSAQGMSCWLYDDLIQLLAVAAPLVGCMSANVCFFLMISRSLYNYKKDSRVTQNDFPNRKRRIIELLVYVKVSLLMGFAWIVGFLADFTRVKVLWWLFYLSFLIQACLIFVFFGLSGKVRNMWKESRAFRTSSTRITSA</sequence>
<proteinExistence type="predicted"/>
<evidence type="ECO:0000313" key="8">
    <source>
        <dbReference type="EMBL" id="KAJ8026810.1"/>
    </source>
</evidence>
<keyword evidence="6" id="KW-0732">Signal</keyword>
<feature type="transmembrane region" description="Helical" evidence="5">
    <location>
        <begin position="745"/>
        <end position="766"/>
    </location>
</feature>
<evidence type="ECO:0000256" key="4">
    <source>
        <dbReference type="ARBA" id="ARBA00023136"/>
    </source>
</evidence>
<keyword evidence="4 5" id="KW-0472">Membrane</keyword>
<dbReference type="GO" id="GO:0004930">
    <property type="term" value="F:G protein-coupled receptor activity"/>
    <property type="evidence" value="ECO:0007669"/>
    <property type="project" value="InterPro"/>
</dbReference>
<keyword evidence="2 5" id="KW-0812">Transmembrane</keyword>
<dbReference type="CDD" id="cd15039">
    <property type="entry name" value="7tmB3_Methuselah-like"/>
    <property type="match status" value="1"/>
</dbReference>
<protein>
    <submittedName>
        <fullName evidence="8">G-protein coupled receptor Mth2</fullName>
    </submittedName>
</protein>
<keyword evidence="3 5" id="KW-1133">Transmembrane helix</keyword>
<dbReference type="EMBL" id="JAIZAY010000016">
    <property type="protein sequence ID" value="KAJ8026810.1"/>
    <property type="molecule type" value="Genomic_DNA"/>
</dbReference>
<organism evidence="8 9">
    <name type="scientific">Holothuria leucospilota</name>
    <name type="common">Black long sea cucumber</name>
    <name type="synonym">Mertensiothuria leucospilota</name>
    <dbReference type="NCBI Taxonomy" id="206669"/>
    <lineage>
        <taxon>Eukaryota</taxon>
        <taxon>Metazoa</taxon>
        <taxon>Echinodermata</taxon>
        <taxon>Eleutherozoa</taxon>
        <taxon>Echinozoa</taxon>
        <taxon>Holothuroidea</taxon>
        <taxon>Aspidochirotacea</taxon>
        <taxon>Aspidochirotida</taxon>
        <taxon>Holothuriidae</taxon>
        <taxon>Holothuria</taxon>
    </lineage>
</organism>
<evidence type="ECO:0000256" key="3">
    <source>
        <dbReference type="ARBA" id="ARBA00022989"/>
    </source>
</evidence>
<dbReference type="Proteomes" id="UP001152320">
    <property type="component" value="Chromosome 16"/>
</dbReference>
<dbReference type="InterPro" id="IPR017981">
    <property type="entry name" value="GPCR_2-like_7TM"/>
</dbReference>
<reference evidence="8" key="1">
    <citation type="submission" date="2021-10" db="EMBL/GenBank/DDBJ databases">
        <title>Tropical sea cucumber genome reveals ecological adaptation and Cuvierian tubules defense mechanism.</title>
        <authorList>
            <person name="Chen T."/>
        </authorList>
    </citation>
    <scope>NUCLEOTIDE SEQUENCE</scope>
    <source>
        <strain evidence="8">Nanhai2018</strain>
        <tissue evidence="8">Muscle</tissue>
    </source>
</reference>
<feature type="transmembrane region" description="Helical" evidence="5">
    <location>
        <begin position="575"/>
        <end position="598"/>
    </location>
</feature>
<keyword evidence="9" id="KW-1185">Reference proteome</keyword>
<feature type="transmembrane region" description="Helical" evidence="5">
    <location>
        <begin position="507"/>
        <end position="534"/>
    </location>
</feature>
<dbReference type="PANTHER" id="PTHR45902">
    <property type="entry name" value="LATROPHILIN RECEPTOR-LIKE PROTEIN A"/>
    <property type="match status" value="1"/>
</dbReference>
<dbReference type="InterPro" id="IPR053231">
    <property type="entry name" value="GPCR_LN-TM7"/>
</dbReference>
<accession>A0A9Q1BHH5</accession>
<feature type="transmembrane region" description="Helical" evidence="5">
    <location>
        <begin position="717"/>
        <end position="739"/>
    </location>
</feature>
<dbReference type="GO" id="GO:0007166">
    <property type="term" value="P:cell surface receptor signaling pathway"/>
    <property type="evidence" value="ECO:0007669"/>
    <property type="project" value="InterPro"/>
</dbReference>
<feature type="signal peptide" evidence="6">
    <location>
        <begin position="1"/>
        <end position="20"/>
    </location>
</feature>
<dbReference type="PROSITE" id="PS50261">
    <property type="entry name" value="G_PROTEIN_RECEP_F2_4"/>
    <property type="match status" value="1"/>
</dbReference>
<evidence type="ECO:0000259" key="7">
    <source>
        <dbReference type="PROSITE" id="PS50261"/>
    </source>
</evidence>
<evidence type="ECO:0000256" key="6">
    <source>
        <dbReference type="SAM" id="SignalP"/>
    </source>
</evidence>
<evidence type="ECO:0000256" key="2">
    <source>
        <dbReference type="ARBA" id="ARBA00022692"/>
    </source>
</evidence>
<evidence type="ECO:0000256" key="5">
    <source>
        <dbReference type="SAM" id="Phobius"/>
    </source>
</evidence>
<keyword evidence="8" id="KW-0675">Receptor</keyword>
<feature type="transmembrane region" description="Helical" evidence="5">
    <location>
        <begin position="618"/>
        <end position="642"/>
    </location>
</feature>
<dbReference type="PANTHER" id="PTHR45902:SF1">
    <property type="entry name" value="LATROPHILIN RECEPTOR-LIKE PROTEIN A"/>
    <property type="match status" value="1"/>
</dbReference>
<feature type="domain" description="G-protein coupled receptors family 2 profile 2" evidence="7">
    <location>
        <begin position="509"/>
        <end position="768"/>
    </location>
</feature>
<dbReference type="AlphaFoldDB" id="A0A9Q1BHH5"/>
<feature type="transmembrane region" description="Helical" evidence="5">
    <location>
        <begin position="665"/>
        <end position="689"/>
    </location>
</feature>
<gene>
    <name evidence="8" type="ORF">HOLleu_31752</name>
</gene>
<evidence type="ECO:0000313" key="9">
    <source>
        <dbReference type="Proteomes" id="UP001152320"/>
    </source>
</evidence>
<dbReference type="OrthoDB" id="6134459at2759"/>
<dbReference type="GO" id="GO:0016020">
    <property type="term" value="C:membrane"/>
    <property type="evidence" value="ECO:0007669"/>
    <property type="project" value="UniProtKB-SubCell"/>
</dbReference>
<dbReference type="InterPro" id="IPR000832">
    <property type="entry name" value="GPCR_2_secretin-like"/>
</dbReference>
<feature type="chain" id="PRO_5040357740" evidence="6">
    <location>
        <begin position="21"/>
        <end position="790"/>
    </location>
</feature>
<dbReference type="Gene3D" id="1.20.1070.10">
    <property type="entry name" value="Rhodopsin 7-helix transmembrane proteins"/>
    <property type="match status" value="1"/>
</dbReference>
<evidence type="ECO:0000256" key="1">
    <source>
        <dbReference type="ARBA" id="ARBA00004141"/>
    </source>
</evidence>
<comment type="caution">
    <text evidence="8">The sequence shown here is derived from an EMBL/GenBank/DDBJ whole genome shotgun (WGS) entry which is preliminary data.</text>
</comment>